<accession>A0ABV6BJG7</accession>
<protein>
    <submittedName>
        <fullName evidence="2">Uncharacterized protein</fullName>
    </submittedName>
</protein>
<keyword evidence="1" id="KW-0812">Transmembrane</keyword>
<evidence type="ECO:0000256" key="1">
    <source>
        <dbReference type="SAM" id="Phobius"/>
    </source>
</evidence>
<dbReference type="EMBL" id="JBHLXP010000004">
    <property type="protein sequence ID" value="MFC0049645.1"/>
    <property type="molecule type" value="Genomic_DNA"/>
</dbReference>
<comment type="caution">
    <text evidence="2">The sequence shown here is derived from an EMBL/GenBank/DDBJ whole genome shotgun (WGS) entry which is preliminary data.</text>
</comment>
<keyword evidence="3" id="KW-1185">Reference proteome</keyword>
<evidence type="ECO:0000313" key="3">
    <source>
        <dbReference type="Proteomes" id="UP001589813"/>
    </source>
</evidence>
<organism evidence="2 3">
    <name type="scientific">Rheinheimera tilapiae</name>
    <dbReference type="NCBI Taxonomy" id="875043"/>
    <lineage>
        <taxon>Bacteria</taxon>
        <taxon>Pseudomonadati</taxon>
        <taxon>Pseudomonadota</taxon>
        <taxon>Gammaproteobacteria</taxon>
        <taxon>Chromatiales</taxon>
        <taxon>Chromatiaceae</taxon>
        <taxon>Rheinheimera</taxon>
    </lineage>
</organism>
<evidence type="ECO:0000313" key="2">
    <source>
        <dbReference type="EMBL" id="MFC0049645.1"/>
    </source>
</evidence>
<keyword evidence="1" id="KW-1133">Transmembrane helix</keyword>
<keyword evidence="1" id="KW-0472">Membrane</keyword>
<reference evidence="2 3" key="1">
    <citation type="submission" date="2024-09" db="EMBL/GenBank/DDBJ databases">
        <authorList>
            <person name="Sun Q."/>
            <person name="Mori K."/>
        </authorList>
    </citation>
    <scope>NUCLEOTIDE SEQUENCE [LARGE SCALE GENOMIC DNA]</scope>
    <source>
        <strain evidence="2 3">KCTC 23315</strain>
    </source>
</reference>
<dbReference type="Proteomes" id="UP001589813">
    <property type="component" value="Unassembled WGS sequence"/>
</dbReference>
<gene>
    <name evidence="2" type="ORF">ACFFJP_15210</name>
</gene>
<feature type="transmembrane region" description="Helical" evidence="1">
    <location>
        <begin position="14"/>
        <end position="35"/>
    </location>
</feature>
<sequence>MDQSEKRSIHWEKWTAVGTVVMAVCALITSLWQGYTLQQHNKLSLRPYLEFEANFQRMPDKRISFELLVNNNGIGPAEVTQMKIWLGGEQISSTHRIWPTLKVAAPTDCLGAGNVARFYKVDDQQMVIRADEKCLLTDAEYQKLQQQLRIELTYQSLYGDSYQVSWGEPAARG</sequence>
<proteinExistence type="predicted"/>
<dbReference type="RefSeq" id="WP_377245892.1">
    <property type="nucleotide sequence ID" value="NZ_JBHLXP010000004.1"/>
</dbReference>
<name>A0ABV6BJG7_9GAMM</name>